<keyword evidence="2 5" id="KW-0645">Protease</keyword>
<dbReference type="InterPro" id="IPR022684">
    <property type="entry name" value="Calpain_cysteine_protease"/>
</dbReference>
<dbReference type="PANTHER" id="PTHR10183">
    <property type="entry name" value="CALPAIN"/>
    <property type="match status" value="1"/>
</dbReference>
<dbReference type="PROSITE" id="PS50203">
    <property type="entry name" value="CALPAIN_CAT"/>
    <property type="match status" value="1"/>
</dbReference>
<feature type="compositionally biased region" description="Basic and acidic residues" evidence="6">
    <location>
        <begin position="41"/>
        <end position="62"/>
    </location>
</feature>
<dbReference type="EMBL" id="JADEXS010000120">
    <property type="protein sequence ID" value="MBE9022973.1"/>
    <property type="molecule type" value="Genomic_DNA"/>
</dbReference>
<gene>
    <name evidence="8" type="ORF">IQ276_11205</name>
</gene>
<accession>A0A8J6ZTF0</accession>
<dbReference type="PRINTS" id="PR00704">
    <property type="entry name" value="CALPAIN"/>
</dbReference>
<evidence type="ECO:0000313" key="8">
    <source>
        <dbReference type="EMBL" id="MBE9022973.1"/>
    </source>
</evidence>
<evidence type="ECO:0000259" key="7">
    <source>
        <dbReference type="PROSITE" id="PS50203"/>
    </source>
</evidence>
<keyword evidence="9" id="KW-1185">Reference proteome</keyword>
<keyword evidence="3 5" id="KW-0378">Hydrolase</keyword>
<evidence type="ECO:0000256" key="4">
    <source>
        <dbReference type="ARBA" id="ARBA00022807"/>
    </source>
</evidence>
<evidence type="ECO:0000313" key="9">
    <source>
        <dbReference type="Proteomes" id="UP000622533"/>
    </source>
</evidence>
<feature type="active site" evidence="5">
    <location>
        <position position="502"/>
    </location>
</feature>
<comment type="caution">
    <text evidence="8">The sequence shown here is derived from an EMBL/GenBank/DDBJ whole genome shotgun (WGS) entry which is preliminary data.</text>
</comment>
<feature type="compositionally biased region" description="Polar residues" evidence="6">
    <location>
        <begin position="136"/>
        <end position="165"/>
    </location>
</feature>
<feature type="active site" evidence="5">
    <location>
        <position position="320"/>
    </location>
</feature>
<sequence length="526" mass="60245">MNDGDNLFDLSFEENSFEQSFDSDSSLHLNSNEQPANTEFYQHENRYEQSFKAESYHPKNHYEQPSNEFSYSQQNDYKQSFNTESYQQQNHYEEPLNEYSYSQQNPYDQSFNTKSYQQQNTYEQPLNEYSYSHQNPYELSLGNESYSQQNSDTSHNPHSNLTQSLKDPGIAHKFSESVSKDGIDRQEMISLMREAKDGGEIDAKELTDLRNIVDKDNLVRMSEDVRILSNKIVNGDPANDHSGIGNLSAGSNAEQMDKLIDKWYLGEGNPELKPIEEPNKDKTPTYPTYQKIKGSLFQYDINIQNDVGIKDVEQGQLGDCYLLAALAAVAEKSPQTIKEMIKDNNDGTYSVRFFREDENGKLIPDYVTVNSELPTIENGKAVYADWGSDPNKHELWVAVVEKAYAQMNESGRLKQENAKNSYVEIQGGYSGDAIEHITGQPSERFDLTSPNNEDENKIISEIKSGEIVTMESKPDLVKNNIVANHAYVVRYNPQNDKFSVHNPWGVQHAELTWDQIKESFSRAWIF</sequence>
<reference evidence="8" key="1">
    <citation type="submission" date="2020-10" db="EMBL/GenBank/DDBJ databases">
        <authorList>
            <person name="Castelo-Branco R."/>
            <person name="Eusebio N."/>
            <person name="Adriana R."/>
            <person name="Vieira A."/>
            <person name="Brugerolle De Fraissinette N."/>
            <person name="Rezende De Castro R."/>
            <person name="Schneider M.P."/>
            <person name="Vasconcelos V."/>
            <person name="Leao P.N."/>
        </authorList>
    </citation>
    <scope>NUCLEOTIDE SEQUENCE</scope>
    <source>
        <strain evidence="8">LEGE 12446</strain>
    </source>
</reference>
<name>A0A8J6ZTF0_DESMC</name>
<dbReference type="Proteomes" id="UP000622533">
    <property type="component" value="Unassembled WGS sequence"/>
</dbReference>
<dbReference type="InterPro" id="IPR001300">
    <property type="entry name" value="Peptidase_C2_calpain_cat"/>
</dbReference>
<dbReference type="Pfam" id="PF00648">
    <property type="entry name" value="Peptidase_C2"/>
    <property type="match status" value="1"/>
</dbReference>
<dbReference type="PANTHER" id="PTHR10183:SF379">
    <property type="entry name" value="CALPAIN-5"/>
    <property type="match status" value="1"/>
</dbReference>
<dbReference type="GO" id="GO:0004198">
    <property type="term" value="F:calcium-dependent cysteine-type endopeptidase activity"/>
    <property type="evidence" value="ECO:0007669"/>
    <property type="project" value="InterPro"/>
</dbReference>
<feature type="domain" description="Calpain catalytic" evidence="7">
    <location>
        <begin position="311"/>
        <end position="526"/>
    </location>
</feature>
<protein>
    <recommendedName>
        <fullName evidence="7">Calpain catalytic domain-containing protein</fullName>
    </recommendedName>
</protein>
<dbReference type="SMART" id="SM00230">
    <property type="entry name" value="CysPc"/>
    <property type="match status" value="1"/>
</dbReference>
<dbReference type="InterPro" id="IPR000169">
    <property type="entry name" value="Pept_cys_AS"/>
</dbReference>
<feature type="region of interest" description="Disordered" evidence="6">
    <location>
        <begin position="136"/>
        <end position="166"/>
    </location>
</feature>
<evidence type="ECO:0000256" key="5">
    <source>
        <dbReference type="PROSITE-ProRule" id="PRU00239"/>
    </source>
</evidence>
<feature type="active site" evidence="5">
    <location>
        <position position="485"/>
    </location>
</feature>
<dbReference type="RefSeq" id="WP_193916272.1">
    <property type="nucleotide sequence ID" value="NZ_JADEXS020000001.1"/>
</dbReference>
<evidence type="ECO:0000256" key="2">
    <source>
        <dbReference type="ARBA" id="ARBA00022670"/>
    </source>
</evidence>
<organism evidence="8 9">
    <name type="scientific">Desmonostoc muscorum LEGE 12446</name>
    <dbReference type="NCBI Taxonomy" id="1828758"/>
    <lineage>
        <taxon>Bacteria</taxon>
        <taxon>Bacillati</taxon>
        <taxon>Cyanobacteriota</taxon>
        <taxon>Cyanophyceae</taxon>
        <taxon>Nostocales</taxon>
        <taxon>Nostocaceae</taxon>
        <taxon>Desmonostoc</taxon>
    </lineage>
</organism>
<evidence type="ECO:0000256" key="1">
    <source>
        <dbReference type="ARBA" id="ARBA00007623"/>
    </source>
</evidence>
<evidence type="ECO:0000256" key="6">
    <source>
        <dbReference type="SAM" id="MobiDB-lite"/>
    </source>
</evidence>
<dbReference type="SUPFAM" id="SSF54001">
    <property type="entry name" value="Cysteine proteinases"/>
    <property type="match status" value="1"/>
</dbReference>
<dbReference type="GO" id="GO:0006508">
    <property type="term" value="P:proteolysis"/>
    <property type="evidence" value="ECO:0007669"/>
    <property type="project" value="UniProtKB-KW"/>
</dbReference>
<keyword evidence="4 5" id="KW-0788">Thiol protease</keyword>
<feature type="compositionally biased region" description="Polar residues" evidence="6">
    <location>
        <begin position="19"/>
        <end position="40"/>
    </location>
</feature>
<dbReference type="InterPro" id="IPR038765">
    <property type="entry name" value="Papain-like_cys_pep_sf"/>
</dbReference>
<proteinExistence type="inferred from homology"/>
<dbReference type="PROSITE" id="PS00139">
    <property type="entry name" value="THIOL_PROTEASE_CYS"/>
    <property type="match status" value="1"/>
</dbReference>
<feature type="region of interest" description="Disordered" evidence="6">
    <location>
        <begin position="19"/>
        <end position="70"/>
    </location>
</feature>
<comment type="similarity">
    <text evidence="1">Belongs to the peptidase C2 family.</text>
</comment>
<dbReference type="AlphaFoldDB" id="A0A8J6ZTF0"/>
<evidence type="ECO:0000256" key="3">
    <source>
        <dbReference type="ARBA" id="ARBA00022801"/>
    </source>
</evidence>